<feature type="region of interest" description="Disordered" evidence="1">
    <location>
        <begin position="853"/>
        <end position="975"/>
    </location>
</feature>
<evidence type="ECO:0000313" key="2">
    <source>
        <dbReference type="EMBL" id="OAA64169.1"/>
    </source>
</evidence>
<feature type="region of interest" description="Disordered" evidence="1">
    <location>
        <begin position="151"/>
        <end position="190"/>
    </location>
</feature>
<evidence type="ECO:0000313" key="3">
    <source>
        <dbReference type="Proteomes" id="UP000076874"/>
    </source>
</evidence>
<evidence type="ECO:0008006" key="4">
    <source>
        <dbReference type="Google" id="ProtNLM"/>
    </source>
</evidence>
<keyword evidence="3" id="KW-1185">Reference proteome</keyword>
<dbReference type="CDD" id="cd11282">
    <property type="entry name" value="ADF_coactosin_like"/>
    <property type="match status" value="1"/>
</dbReference>
<comment type="caution">
    <text evidence="2">The sequence shown here is derived from an EMBL/GenBank/DDBJ whole genome shotgun (WGS) entry which is preliminary data.</text>
</comment>
<feature type="compositionally biased region" description="Basic and acidic residues" evidence="1">
    <location>
        <begin position="1012"/>
        <end position="1023"/>
    </location>
</feature>
<dbReference type="STRING" id="1081102.A0A167WT74"/>
<dbReference type="OrthoDB" id="74412at2759"/>
<feature type="compositionally biased region" description="Low complexity" evidence="1">
    <location>
        <begin position="1131"/>
        <end position="1142"/>
    </location>
</feature>
<accession>A0A167WT74</accession>
<feature type="compositionally biased region" description="Polar residues" evidence="1">
    <location>
        <begin position="304"/>
        <end position="313"/>
    </location>
</feature>
<feature type="region of interest" description="Disordered" evidence="1">
    <location>
        <begin position="1071"/>
        <end position="1214"/>
    </location>
</feature>
<protein>
    <recommendedName>
        <fullName evidence="4">ADF-H domain-containing protein</fullName>
    </recommendedName>
</protein>
<feature type="compositionally biased region" description="Low complexity" evidence="1">
    <location>
        <begin position="423"/>
        <end position="432"/>
    </location>
</feature>
<feature type="compositionally biased region" description="Basic and acidic residues" evidence="1">
    <location>
        <begin position="525"/>
        <end position="545"/>
    </location>
</feature>
<organism evidence="2 3">
    <name type="scientific">Niveomyces insectorum RCEF 264</name>
    <dbReference type="NCBI Taxonomy" id="1081102"/>
    <lineage>
        <taxon>Eukaryota</taxon>
        <taxon>Fungi</taxon>
        <taxon>Dikarya</taxon>
        <taxon>Ascomycota</taxon>
        <taxon>Pezizomycotina</taxon>
        <taxon>Sordariomycetes</taxon>
        <taxon>Hypocreomycetidae</taxon>
        <taxon>Hypocreales</taxon>
        <taxon>Cordycipitaceae</taxon>
        <taxon>Niveomyces</taxon>
    </lineage>
</organism>
<feature type="compositionally biased region" description="Polar residues" evidence="1">
    <location>
        <begin position="1143"/>
        <end position="1161"/>
    </location>
</feature>
<gene>
    <name evidence="2" type="ORF">SPI_02816</name>
</gene>
<dbReference type="Proteomes" id="UP000076874">
    <property type="component" value="Unassembled WGS sequence"/>
</dbReference>
<feature type="region of interest" description="Disordered" evidence="1">
    <location>
        <begin position="1007"/>
        <end position="1050"/>
    </location>
</feature>
<feature type="compositionally biased region" description="Polar residues" evidence="1">
    <location>
        <begin position="465"/>
        <end position="478"/>
    </location>
</feature>
<feature type="region of interest" description="Disordered" evidence="1">
    <location>
        <begin position="202"/>
        <end position="375"/>
    </location>
</feature>
<feature type="region of interest" description="Disordered" evidence="1">
    <location>
        <begin position="670"/>
        <end position="703"/>
    </location>
</feature>
<feature type="compositionally biased region" description="Low complexity" evidence="1">
    <location>
        <begin position="1111"/>
        <end position="1120"/>
    </location>
</feature>
<name>A0A167WT74_9HYPO</name>
<feature type="region of interest" description="Disordered" evidence="1">
    <location>
        <begin position="495"/>
        <end position="646"/>
    </location>
</feature>
<dbReference type="EMBL" id="AZHD01000004">
    <property type="protein sequence ID" value="OAA64169.1"/>
    <property type="molecule type" value="Genomic_DNA"/>
</dbReference>
<feature type="compositionally biased region" description="Low complexity" evidence="1">
    <location>
        <begin position="1081"/>
        <end position="1097"/>
    </location>
</feature>
<dbReference type="SUPFAM" id="SSF55753">
    <property type="entry name" value="Actin depolymerizing proteins"/>
    <property type="match status" value="1"/>
</dbReference>
<dbReference type="Gene3D" id="3.40.20.10">
    <property type="entry name" value="Severin"/>
    <property type="match status" value="1"/>
</dbReference>
<dbReference type="InterPro" id="IPR029006">
    <property type="entry name" value="ADF-H/Gelsolin-like_dom_sf"/>
</dbReference>
<feature type="compositionally biased region" description="Polar residues" evidence="1">
    <location>
        <begin position="590"/>
        <end position="607"/>
    </location>
</feature>
<feature type="region of interest" description="Disordered" evidence="1">
    <location>
        <begin position="406"/>
        <end position="482"/>
    </location>
</feature>
<reference evidence="2 3" key="1">
    <citation type="journal article" date="2016" name="Genome Biol. Evol.">
        <title>Divergent and convergent evolution of fungal pathogenicity.</title>
        <authorList>
            <person name="Shang Y."/>
            <person name="Xiao G."/>
            <person name="Zheng P."/>
            <person name="Cen K."/>
            <person name="Zhan S."/>
            <person name="Wang C."/>
        </authorList>
    </citation>
    <scope>NUCLEOTIDE SEQUENCE [LARGE SCALE GENOMIC DNA]</scope>
    <source>
        <strain evidence="2 3">RCEF 264</strain>
    </source>
</reference>
<proteinExistence type="predicted"/>
<evidence type="ECO:0000256" key="1">
    <source>
        <dbReference type="SAM" id="MobiDB-lite"/>
    </source>
</evidence>
<sequence>MSLNGLDDSAVKEAYEAAVSEPGGWFLLKYASRDEIGLLGRGNGGIVEMRNAIAQYEEASPLYGFLKYRRRNVIIKYLPENCSRLIQVRVAVHFQAVCERFAPYNTTFSIPSAKELKDTKLSAACSLHTASSSTSSSTSSLRRRRLMEIAEEEEEEQRATKRQSIVNEEDRPTTVQDEAAPPHSSPPVTLNAQLASFPDEAKFAGTTEPPSFTGADRPPSPATSADARRLSSQLTHSELYSYPSYPYGKPRVKLAPRPSLDVSGRRPRTSAGTGTYRPVSSIPAGFKLFSKGSKRGKENDSGPGDNSNKNNGNDRPVDTATRQTKDEENGAGRPTRTADAMAFIPVPANPPDTLDVKRPHTSGGRPTSSAGLSVKSVSTVAAAASTTKQNTMTPEKLRLMKAMKLREKKRKLGAQPPMPVPVLEPVVPSSPLQDKEDEPFDRLSVTDVSVAGSFEGRPSSRGDLSPNNPSDLSNTGSGDSAIDIGLSAIDRASVDTHTTDSHPTSPLPLPSTKASSLSESTDETIQERTGFETDAKTSDCSDDARAAAAVSVPRGIAGGGTEDDGASTTDAAAVGHGESNDKDEGLPTPASGSYNSREEPTTLTKQQPPVGDVAAANIAKEEDMTTSPASPGPPLPGDVAGVTSTIVAEEPDRTFPVAALEKPTNANLIPAIAVPESRDSQSTIGRDDSGSASSNEARRARRKAVIDPIRTDLVGSVDRETAFSDANLSDDDDLMEELQSATVQEAKPITVSKSPVNPVFPHGSPIKQLQGPNDAVGGHGVRMVSNPTPSSLRVPGDAAAGAARSVSSGGAFLQRKIPQTPANLAPIKKTNLGSSISQRIKALERLSSAAVSATAAEPPARAERPTSTFFSVRKTSGREPSKSPSIAERASSLVRDKRDVTPSPPTSRESSPEFAKLTARDRSGSMASRLSVFESGGFPRGRPESIQVKARIIRDPTQPFPKMPETHFDPSEPGPFDLKQSPLVVDHKKATPVRLFASASVATATETIAEPGSKRESLQERRMSKEKRRSQSQDRSTVAADEFDGTRPRRRSSLSIVRDFIKERRGSILSARSPSTDNLHLGSLASPTSLTTPSKSPSRPPSVHTTSGLVRRLSISSRRSSTSKDRDLNTPPMALPLSPSLMTETSGSGDESKSITSELGQSGNKSGSGNKNRASRFMRRLSSSLSAGRKTAPHNISPTVTEEDEVFSPTPPSRESSAVVQNVVSFIGDVNVQFPDNLLWKRRTMYLDSQGFLLLSTVNGVTATTTAASIANGEKPAGTIKRYHLSDFRLPYIPEMEVQELPNSVCLDFVDGSGLQIACEDRAGQLNVLQTLQEAHQNHTTFGQ</sequence>
<feature type="compositionally biased region" description="Low complexity" evidence="1">
    <location>
        <begin position="1162"/>
        <end position="1172"/>
    </location>
</feature>